<evidence type="ECO:0000313" key="1">
    <source>
        <dbReference type="EMBL" id="QGN29537.1"/>
    </source>
</evidence>
<dbReference type="RefSeq" id="WP_154694468.1">
    <property type="nucleotide sequence ID" value="NZ_CP046123.1"/>
</dbReference>
<reference evidence="1 2" key="1">
    <citation type="submission" date="2019-11" db="EMBL/GenBank/DDBJ databases">
        <title>Detection and genome characteristic of a blood enterococcus casselifavus isolate from Zhengzhou,china.</title>
        <authorList>
            <person name="Wen P."/>
        </authorList>
    </citation>
    <scope>NUCLEOTIDE SEQUENCE [LARGE SCALE GENOMIC DNA]</scope>
    <source>
        <strain evidence="1 2">EC291</strain>
    </source>
</reference>
<organism evidence="1 2">
    <name type="scientific">Enterococcus casseliflavus</name>
    <name type="common">Enterococcus flavescens</name>
    <dbReference type="NCBI Taxonomy" id="37734"/>
    <lineage>
        <taxon>Bacteria</taxon>
        <taxon>Bacillati</taxon>
        <taxon>Bacillota</taxon>
        <taxon>Bacilli</taxon>
        <taxon>Lactobacillales</taxon>
        <taxon>Enterococcaceae</taxon>
        <taxon>Enterococcus</taxon>
    </lineage>
</organism>
<proteinExistence type="predicted"/>
<dbReference type="EMBL" id="CP046123">
    <property type="protein sequence ID" value="QGN29537.1"/>
    <property type="molecule type" value="Genomic_DNA"/>
</dbReference>
<sequence length="252" mass="28796">MKKMIFEIDGQVVSKEKIDEWELGRLEKEYKFLKKHGFKFSQKFSSYLESKDVDNARSELGKLKSAYHPETFRKLLKRKYTIGNSASKIAAMLSRGRKYSITEFVIPNSKKTPEEVMSSIEKIMLENTDEHLYMNLATNPDHFVLISTSKNVQEVVEITGGSPLPNRFFAHYGDETGLTSTLGEGFTVQAAGAAKLEDGTVIGGVRHQIKKEGNGLRFRALVEFPSILPNYMIKKHQYHLACEFRQWLDYTV</sequence>
<accession>A0ABD6YZL6</accession>
<evidence type="ECO:0000313" key="2">
    <source>
        <dbReference type="Proteomes" id="UP000422837"/>
    </source>
</evidence>
<name>A0ABD6YZL6_ENTCA</name>
<gene>
    <name evidence="1" type="ORF">GFU50_08435</name>
</gene>
<dbReference type="Proteomes" id="UP000422837">
    <property type="component" value="Chromosome"/>
</dbReference>
<protein>
    <submittedName>
        <fullName evidence="1">Uncharacterized protein</fullName>
    </submittedName>
</protein>
<dbReference type="AlphaFoldDB" id="A0ABD6YZL6"/>